<keyword evidence="3" id="KW-1185">Reference proteome</keyword>
<dbReference type="GeneID" id="34454197"/>
<evidence type="ECO:0000313" key="3">
    <source>
        <dbReference type="Proteomes" id="UP000179179"/>
    </source>
</evidence>
<dbReference type="PANTHER" id="PTHR39219:SF1">
    <property type="entry name" value="ER MEMBRANE PROTEIN COMPLEX SUBUNIT 10"/>
    <property type="match status" value="1"/>
</dbReference>
<accession>A0A1F7ZLR0</accession>
<dbReference type="RefSeq" id="XP_022384113.1">
    <property type="nucleotide sequence ID" value="XM_022537935.1"/>
</dbReference>
<feature type="chain" id="PRO_5009533916" evidence="1">
    <location>
        <begin position="21"/>
        <end position="202"/>
    </location>
</feature>
<gene>
    <name evidence="2" type="ORF">ABOM_010807</name>
</gene>
<evidence type="ECO:0000256" key="1">
    <source>
        <dbReference type="SAM" id="SignalP"/>
    </source>
</evidence>
<dbReference type="AlphaFoldDB" id="A0A1F7ZLR0"/>
<proteinExistence type="predicted"/>
<comment type="caution">
    <text evidence="2">The sequence shown here is derived from an EMBL/GenBank/DDBJ whole genome shotgun (WGS) entry which is preliminary data.</text>
</comment>
<protein>
    <submittedName>
        <fullName evidence="2">Uncharacterized protein</fullName>
    </submittedName>
</protein>
<dbReference type="OrthoDB" id="1894652at2759"/>
<dbReference type="Proteomes" id="UP000179179">
    <property type="component" value="Unassembled WGS sequence"/>
</dbReference>
<organism evidence="2 3">
    <name type="scientific">Aspergillus bombycis</name>
    <dbReference type="NCBI Taxonomy" id="109264"/>
    <lineage>
        <taxon>Eukaryota</taxon>
        <taxon>Fungi</taxon>
        <taxon>Dikarya</taxon>
        <taxon>Ascomycota</taxon>
        <taxon>Pezizomycotina</taxon>
        <taxon>Eurotiomycetes</taxon>
        <taxon>Eurotiomycetidae</taxon>
        <taxon>Eurotiales</taxon>
        <taxon>Aspergillaceae</taxon>
        <taxon>Aspergillus</taxon>
    </lineage>
</organism>
<sequence>MRLFTVVFSVLSTINSYAQATTPDSSQRISTDIFYWPITSSEPSVFARVSYDPNSLESNVISYSPPITVQTESSSLVRVGLYTSNGIDPKQWTGTLTSWSAIAGSDGQRPMLQLYLDSSNKVYFVALTLSLLESTTASNTTSPIMKLIPLEAGPRPHLNRPVVVTPDGTIPEDVVEKTFFQKYWWVFLIITFLAMSGSGEEQ</sequence>
<dbReference type="EMBL" id="LYCR01000146">
    <property type="protein sequence ID" value="OGM40396.1"/>
    <property type="molecule type" value="Genomic_DNA"/>
</dbReference>
<keyword evidence="1" id="KW-0732">Signal</keyword>
<dbReference type="PANTHER" id="PTHR39219">
    <property type="entry name" value="ER MEMBRANE PROTEIN COMPLEX SUBUNIT 10"/>
    <property type="match status" value="1"/>
</dbReference>
<name>A0A1F7ZLR0_9EURO</name>
<evidence type="ECO:0000313" key="2">
    <source>
        <dbReference type="EMBL" id="OGM40396.1"/>
    </source>
</evidence>
<feature type="signal peptide" evidence="1">
    <location>
        <begin position="1"/>
        <end position="20"/>
    </location>
</feature>
<reference evidence="2 3" key="1">
    <citation type="journal article" date="2016" name="Genome Biol. Evol.">
        <title>Draft genome sequence of an aflatoxigenic Aspergillus species, A. bombycis.</title>
        <authorList>
            <person name="Moore G.G."/>
            <person name="Mack B.M."/>
            <person name="Beltz S.B."/>
            <person name="Gilbert M.K."/>
        </authorList>
    </citation>
    <scope>NUCLEOTIDE SEQUENCE [LARGE SCALE GENOMIC DNA]</scope>
    <source>
        <strain evidence="3">NRRL 26010</strain>
    </source>
</reference>